<comment type="caution">
    <text evidence="1">The sequence shown here is derived from an EMBL/GenBank/DDBJ whole genome shotgun (WGS) entry which is preliminary data.</text>
</comment>
<reference evidence="1 2" key="1">
    <citation type="journal article" date="2021" name="Nat. Commun.">
        <title>Genetic determinants of endophytism in the Arabidopsis root mycobiome.</title>
        <authorList>
            <person name="Mesny F."/>
            <person name="Miyauchi S."/>
            <person name="Thiergart T."/>
            <person name="Pickel B."/>
            <person name="Atanasova L."/>
            <person name="Karlsson M."/>
            <person name="Huettel B."/>
            <person name="Barry K.W."/>
            <person name="Haridas S."/>
            <person name="Chen C."/>
            <person name="Bauer D."/>
            <person name="Andreopoulos W."/>
            <person name="Pangilinan J."/>
            <person name="LaButti K."/>
            <person name="Riley R."/>
            <person name="Lipzen A."/>
            <person name="Clum A."/>
            <person name="Drula E."/>
            <person name="Henrissat B."/>
            <person name="Kohler A."/>
            <person name="Grigoriev I.V."/>
            <person name="Martin F.M."/>
            <person name="Hacquard S."/>
        </authorList>
    </citation>
    <scope>NUCLEOTIDE SEQUENCE [LARGE SCALE GENOMIC DNA]</scope>
    <source>
        <strain evidence="1 2">MPI-CAGE-CH-0241</strain>
    </source>
</reference>
<evidence type="ECO:0000313" key="1">
    <source>
        <dbReference type="EMBL" id="KAH6871610.1"/>
    </source>
</evidence>
<gene>
    <name evidence="1" type="ORF">B0T10DRAFT_466550</name>
</gene>
<proteinExistence type="predicted"/>
<dbReference type="AlphaFoldDB" id="A0A9P8VQ69"/>
<dbReference type="Proteomes" id="UP000777438">
    <property type="component" value="Unassembled WGS sequence"/>
</dbReference>
<dbReference type="EMBL" id="JAGPYM010000052">
    <property type="protein sequence ID" value="KAH6871610.1"/>
    <property type="molecule type" value="Genomic_DNA"/>
</dbReference>
<sequence length="107" mass="11834">MAPKSSSDPSILKWSRTSFEKHAPTTRRFWCGCAFLLDHSNCDPATADLKNQATPGKTISNNYYSIRGSVVALVCSPYRTYGGYYTDAEYLGLIFSDIISTCGQYIA</sequence>
<accession>A0A9P8VQ69</accession>
<organism evidence="1 2">
    <name type="scientific">Thelonectria olida</name>
    <dbReference type="NCBI Taxonomy" id="1576542"/>
    <lineage>
        <taxon>Eukaryota</taxon>
        <taxon>Fungi</taxon>
        <taxon>Dikarya</taxon>
        <taxon>Ascomycota</taxon>
        <taxon>Pezizomycotina</taxon>
        <taxon>Sordariomycetes</taxon>
        <taxon>Hypocreomycetidae</taxon>
        <taxon>Hypocreales</taxon>
        <taxon>Nectriaceae</taxon>
        <taxon>Thelonectria</taxon>
    </lineage>
</organism>
<evidence type="ECO:0000313" key="2">
    <source>
        <dbReference type="Proteomes" id="UP000777438"/>
    </source>
</evidence>
<name>A0A9P8VQ69_9HYPO</name>
<dbReference type="OrthoDB" id="5006988at2759"/>
<protein>
    <submittedName>
        <fullName evidence="1">Uncharacterized protein</fullName>
    </submittedName>
</protein>
<keyword evidence="2" id="KW-1185">Reference proteome</keyword>